<evidence type="ECO:0000256" key="3">
    <source>
        <dbReference type="ARBA" id="ARBA00022737"/>
    </source>
</evidence>
<keyword evidence="9" id="KW-1185">Reference proteome</keyword>
<evidence type="ECO:0000313" key="8">
    <source>
        <dbReference type="EMBL" id="GAO28905.1"/>
    </source>
</evidence>
<dbReference type="InterPro" id="IPR022409">
    <property type="entry name" value="PKD/Chitinase_dom"/>
</dbReference>
<dbReference type="CDD" id="cd00146">
    <property type="entry name" value="PKD"/>
    <property type="match status" value="2"/>
</dbReference>
<evidence type="ECO:0000256" key="4">
    <source>
        <dbReference type="ARBA" id="ARBA00022989"/>
    </source>
</evidence>
<dbReference type="Gene3D" id="2.60.40.10">
    <property type="entry name" value="Immunoglobulins"/>
    <property type="match status" value="2"/>
</dbReference>
<feature type="domain" description="PKD" evidence="7">
    <location>
        <begin position="24"/>
        <end position="91"/>
    </location>
</feature>
<dbReference type="SUPFAM" id="SSF49299">
    <property type="entry name" value="PKD domain"/>
    <property type="match status" value="2"/>
</dbReference>
<dbReference type="GO" id="GO:0006816">
    <property type="term" value="P:calcium ion transport"/>
    <property type="evidence" value="ECO:0007669"/>
    <property type="project" value="TreeGrafter"/>
</dbReference>
<feature type="domain" description="PKD" evidence="7">
    <location>
        <begin position="115"/>
        <end position="183"/>
    </location>
</feature>
<keyword evidence="4" id="KW-1133">Transmembrane helix</keyword>
<dbReference type="OrthoDB" id="1116290at2"/>
<dbReference type="PANTHER" id="PTHR46730:SF4">
    <property type="entry name" value="POLYCYSTIC KIDNEY DISEASE PROTEIN 1-LIKE 1"/>
    <property type="match status" value="1"/>
</dbReference>
<protein>
    <submittedName>
        <fullName evidence="8">Cell surface protein</fullName>
    </submittedName>
</protein>
<dbReference type="SMART" id="SM00089">
    <property type="entry name" value="PKD"/>
    <property type="match status" value="2"/>
</dbReference>
<dbReference type="GO" id="GO:0005886">
    <property type="term" value="C:plasma membrane"/>
    <property type="evidence" value="ECO:0007669"/>
    <property type="project" value="TreeGrafter"/>
</dbReference>
<dbReference type="InterPro" id="IPR000601">
    <property type="entry name" value="PKD_dom"/>
</dbReference>
<keyword evidence="2" id="KW-0812">Transmembrane</keyword>
<dbReference type="PROSITE" id="PS50093">
    <property type="entry name" value="PKD"/>
    <property type="match status" value="2"/>
</dbReference>
<dbReference type="STRING" id="1236989.JCM15548_11045"/>
<reference evidence="8 9" key="1">
    <citation type="journal article" date="2015" name="Microbes Environ.">
        <title>Distribution and evolution of nitrogen fixation genes in the phylum bacteroidetes.</title>
        <authorList>
            <person name="Inoue J."/>
            <person name="Oshima K."/>
            <person name="Suda W."/>
            <person name="Sakamoto M."/>
            <person name="Iino T."/>
            <person name="Noda S."/>
            <person name="Hongoh Y."/>
            <person name="Hattori M."/>
            <person name="Ohkuma M."/>
        </authorList>
    </citation>
    <scope>NUCLEOTIDE SEQUENCE [LARGE SCALE GENOMIC DNA]</scope>
    <source>
        <strain evidence="8">JCM 15548</strain>
    </source>
</reference>
<dbReference type="PANTHER" id="PTHR46730">
    <property type="entry name" value="POLYCYSTIN-1"/>
    <property type="match status" value="1"/>
</dbReference>
<comment type="subcellular location">
    <subcellularLocation>
        <location evidence="1">Membrane</location>
        <topology evidence="1">Multi-pass membrane protein</topology>
    </subcellularLocation>
</comment>
<dbReference type="AlphaFoldDB" id="A0A0E9LVN1"/>
<gene>
    <name evidence="8" type="ORF">JCM15548_11045</name>
</gene>
<evidence type="ECO:0000256" key="6">
    <source>
        <dbReference type="SAM" id="SignalP"/>
    </source>
</evidence>
<dbReference type="InterPro" id="IPR013783">
    <property type="entry name" value="Ig-like_fold"/>
</dbReference>
<dbReference type="InterPro" id="IPR035986">
    <property type="entry name" value="PKD_dom_sf"/>
</dbReference>
<evidence type="ECO:0000256" key="2">
    <source>
        <dbReference type="ARBA" id="ARBA00022692"/>
    </source>
</evidence>
<accession>A0A0E9LVN1</accession>
<dbReference type="EMBL" id="BAZW01000005">
    <property type="protein sequence ID" value="GAO28905.1"/>
    <property type="molecule type" value="Genomic_DNA"/>
</dbReference>
<dbReference type="GO" id="GO:0005261">
    <property type="term" value="F:monoatomic cation channel activity"/>
    <property type="evidence" value="ECO:0007669"/>
    <property type="project" value="TreeGrafter"/>
</dbReference>
<evidence type="ECO:0000256" key="1">
    <source>
        <dbReference type="ARBA" id="ARBA00004141"/>
    </source>
</evidence>
<proteinExistence type="predicted"/>
<name>A0A0E9LVN1_9BACT</name>
<keyword evidence="6" id="KW-0732">Signal</keyword>
<dbReference type="Pfam" id="PF00801">
    <property type="entry name" value="PKD"/>
    <property type="match status" value="1"/>
</dbReference>
<evidence type="ECO:0000259" key="7">
    <source>
        <dbReference type="PROSITE" id="PS50093"/>
    </source>
</evidence>
<evidence type="ECO:0000313" key="9">
    <source>
        <dbReference type="Proteomes" id="UP000032900"/>
    </source>
</evidence>
<dbReference type="Proteomes" id="UP000032900">
    <property type="component" value="Unassembled WGS sequence"/>
</dbReference>
<dbReference type="Pfam" id="PF18911">
    <property type="entry name" value="PKD_4"/>
    <property type="match status" value="1"/>
</dbReference>
<organism evidence="8 9">
    <name type="scientific">Geofilum rubicundum JCM 15548</name>
    <dbReference type="NCBI Taxonomy" id="1236989"/>
    <lineage>
        <taxon>Bacteria</taxon>
        <taxon>Pseudomonadati</taxon>
        <taxon>Bacteroidota</taxon>
        <taxon>Bacteroidia</taxon>
        <taxon>Marinilabiliales</taxon>
        <taxon>Marinilabiliaceae</taxon>
        <taxon>Geofilum</taxon>
    </lineage>
</organism>
<evidence type="ECO:0000256" key="5">
    <source>
        <dbReference type="ARBA" id="ARBA00023136"/>
    </source>
</evidence>
<sequence>MQIFTKSFFTAFLFLFSWGVSAQMNVGFTADVVSGCAPLQVVFNNTSDAGPGYSYSWDLGNGSISTAAHPQTIYVGEGAYTVSLTVTNAAGFETLVKEDFIVVHNQPVVAFALLSDTIGCAPYAVTFENNTVDPEGAALTYTWSFGDGTRSSEVNPSHTYEPAGDFDVTLVAENAFGCASSSTLPQLVHVLKPQAVFGVDPFYACTGELEAFFTNNSVARKVIPLSGILVMERPPPSVRLHTFTMLRMPIPYN</sequence>
<comment type="caution">
    <text evidence="8">The sequence shown here is derived from an EMBL/GenBank/DDBJ whole genome shotgun (WGS) entry which is preliminary data.</text>
</comment>
<keyword evidence="3" id="KW-0677">Repeat</keyword>
<feature type="chain" id="PRO_5002428650" evidence="6">
    <location>
        <begin position="23"/>
        <end position="253"/>
    </location>
</feature>
<keyword evidence="5" id="KW-0472">Membrane</keyword>
<feature type="signal peptide" evidence="6">
    <location>
        <begin position="1"/>
        <end position="22"/>
    </location>
</feature>